<proteinExistence type="predicted"/>
<dbReference type="EMBL" id="DRNO01000271">
    <property type="protein sequence ID" value="HFC04014.1"/>
    <property type="molecule type" value="Genomic_DNA"/>
</dbReference>
<evidence type="ECO:0000313" key="2">
    <source>
        <dbReference type="EMBL" id="HFC04014.1"/>
    </source>
</evidence>
<comment type="caution">
    <text evidence="2">The sequence shown here is derived from an EMBL/GenBank/DDBJ whole genome shotgun (WGS) entry which is preliminary data.</text>
</comment>
<gene>
    <name evidence="2" type="ORF">ENJ74_04000</name>
</gene>
<accession>A0A7V2SJI0</accession>
<name>A0A7V2SJI0_9BACT</name>
<keyword evidence="1" id="KW-0472">Membrane</keyword>
<dbReference type="AlphaFoldDB" id="A0A7V2SJI0"/>
<keyword evidence="1" id="KW-0812">Transmembrane</keyword>
<reference evidence="2" key="1">
    <citation type="journal article" date="2020" name="mSystems">
        <title>Genome- and Community-Level Interaction Insights into Carbon Utilization and Element Cycling Functions of Hydrothermarchaeota in Hydrothermal Sediment.</title>
        <authorList>
            <person name="Zhou Z."/>
            <person name="Liu Y."/>
            <person name="Xu W."/>
            <person name="Pan J."/>
            <person name="Luo Z.H."/>
            <person name="Li M."/>
        </authorList>
    </citation>
    <scope>NUCLEOTIDE SEQUENCE [LARGE SCALE GENOMIC DNA]</scope>
    <source>
        <strain evidence="2">HyVt-513</strain>
    </source>
</reference>
<dbReference type="Proteomes" id="UP000885722">
    <property type="component" value="Unassembled WGS sequence"/>
</dbReference>
<evidence type="ECO:0000256" key="1">
    <source>
        <dbReference type="SAM" id="Phobius"/>
    </source>
</evidence>
<feature type="transmembrane region" description="Helical" evidence="1">
    <location>
        <begin position="128"/>
        <end position="148"/>
    </location>
</feature>
<organism evidence="2">
    <name type="scientific">Nitratifractor salsuginis</name>
    <dbReference type="NCBI Taxonomy" id="269261"/>
    <lineage>
        <taxon>Bacteria</taxon>
        <taxon>Pseudomonadati</taxon>
        <taxon>Campylobacterota</taxon>
        <taxon>Epsilonproteobacteria</taxon>
        <taxon>Campylobacterales</taxon>
        <taxon>Sulfurovaceae</taxon>
        <taxon>Nitratifractor</taxon>
    </lineage>
</organism>
<keyword evidence="1" id="KW-1133">Transmembrane helix</keyword>
<sequence>MKYFWLIWILIAGFAHAEIRLVLDVRNDPGEIEQSRLRLQQLLGQDTSLAELSKRLGFRSVVRREGKSYLLTSTPLPENEAAAALYWKLRTAFPGSVAVPLSPTGSLPSGVPSLPTTPNPEKTPSQEWMLWIALFAMAVTGVLGLFFTSRQVNRLQERHSRIKRQQEEIEKRVHELFSRLGEEIYQLGRDVTDQTHRLKE</sequence>
<feature type="non-terminal residue" evidence="2">
    <location>
        <position position="200"/>
    </location>
</feature>
<protein>
    <submittedName>
        <fullName evidence="2">Uncharacterized protein</fullName>
    </submittedName>
</protein>